<organism evidence="1 2">
    <name type="scientific">[Candida] jaroonii</name>
    <dbReference type="NCBI Taxonomy" id="467808"/>
    <lineage>
        <taxon>Eukaryota</taxon>
        <taxon>Fungi</taxon>
        <taxon>Dikarya</taxon>
        <taxon>Ascomycota</taxon>
        <taxon>Saccharomycotina</taxon>
        <taxon>Pichiomycetes</taxon>
        <taxon>Debaryomycetaceae</taxon>
        <taxon>Yamadazyma</taxon>
    </lineage>
</organism>
<dbReference type="Proteomes" id="UP001152531">
    <property type="component" value="Unassembled WGS sequence"/>
</dbReference>
<comment type="caution">
    <text evidence="1">The sequence shown here is derived from an EMBL/GenBank/DDBJ whole genome shotgun (WGS) entry which is preliminary data.</text>
</comment>
<dbReference type="EMBL" id="CALSDN010000014">
    <property type="protein sequence ID" value="CAH6723280.1"/>
    <property type="molecule type" value="Genomic_DNA"/>
</dbReference>
<gene>
    <name evidence="1" type="ORF">CLIB1444_14S00584</name>
</gene>
<proteinExistence type="predicted"/>
<name>A0ACA9YEZ1_9ASCO</name>
<evidence type="ECO:0000313" key="2">
    <source>
        <dbReference type="Proteomes" id="UP001152531"/>
    </source>
</evidence>
<accession>A0ACA9YEZ1</accession>
<protein>
    <submittedName>
        <fullName evidence="1">Uncharacterized protein</fullName>
    </submittedName>
</protein>
<sequence length="317" mass="35447">MLVRWSQCSLAAKSPHSNLITLTQPMSTPKKPFSAVNIEKTDSVVNLTKPPLYSIYNESSVTALNGEDDEDDGLYITKTHAPQEVPVQTSQSLPVMVVKFVAKVLFLAVFAFIYNEVSQKLRNDHIKLDKLTFQPLYVTEILLTNSLRTLKPLAYFTADGWWNYAAVLVIQGLIMGVFHPIMDFAMPPHLNKRLLSSNPNPGKSNIVNDVLRSLITFMGISYAIRHIEWSNQLQVSIVWSLLSPGLWLILDGTLGGLVASLALSTYGCLLIYVTNVDVFRQYGTVLQPQEFAPIWLWTASFFFCGVIIFGTLGRALF</sequence>
<keyword evidence="2" id="KW-1185">Reference proteome</keyword>
<evidence type="ECO:0000313" key="1">
    <source>
        <dbReference type="EMBL" id="CAH6723280.1"/>
    </source>
</evidence>
<reference evidence="1" key="1">
    <citation type="submission" date="2022-06" db="EMBL/GenBank/DDBJ databases">
        <authorList>
            <person name="Legras J.-L."/>
            <person name="Devillers H."/>
            <person name="Grondin C."/>
        </authorList>
    </citation>
    <scope>NUCLEOTIDE SEQUENCE</scope>
    <source>
        <strain evidence="1">CLIB 1444</strain>
    </source>
</reference>